<feature type="compositionally biased region" description="Polar residues" evidence="1">
    <location>
        <begin position="292"/>
        <end position="305"/>
    </location>
</feature>
<evidence type="ECO:0000313" key="3">
    <source>
        <dbReference type="Proteomes" id="UP000799757"/>
    </source>
</evidence>
<dbReference type="EMBL" id="MU002172">
    <property type="protein sequence ID" value="KAF2788977.1"/>
    <property type="molecule type" value="Genomic_DNA"/>
</dbReference>
<name>A0A6A6WZ61_9PLEO</name>
<accession>A0A6A6WZ61</accession>
<proteinExistence type="predicted"/>
<organism evidence="2 3">
    <name type="scientific">Melanomma pulvis-pyrius CBS 109.77</name>
    <dbReference type="NCBI Taxonomy" id="1314802"/>
    <lineage>
        <taxon>Eukaryota</taxon>
        <taxon>Fungi</taxon>
        <taxon>Dikarya</taxon>
        <taxon>Ascomycota</taxon>
        <taxon>Pezizomycotina</taxon>
        <taxon>Dothideomycetes</taxon>
        <taxon>Pleosporomycetidae</taxon>
        <taxon>Pleosporales</taxon>
        <taxon>Melanommataceae</taxon>
        <taxon>Melanomma</taxon>
    </lineage>
</organism>
<sequence>MSLYHVYGGSKAAQTSDPVKTPPTSPTVIPANENDSLQNAANVSTAMNGVIGCLTPVIQPSNTNLSPPPISVEFPFPSMKEMANELQHIYDNYDGPLYHDITPRESHRYQFWDSDILTNALLREHLRGCWPDQQYDLISEILEFSENVSLWSYGTEYEALTGLRYWKVNPKGSRSLFKEWFELFMTTNFLDLAPLEVQEAFNGLSKDQKHEAANVQNPELWMSVGKAADPKHHNSPYFLSVPQVLGKRKRTVGARENEDRADRDRVKRQAVAAPGKSLATPLHHKVKAATPWKNTSSHSARQATRQAPQVAAHPAAPANSAQPVPRPIIPQGPAVPQVPQAVNPLPTVPNIHNTVQGVQGIPGNAPQGMSTQAPAPGIAQGPPYEPGRPVEPAESAKPEYKPVFRKIKSGVERFPWTQVRRDMWTKKTNNPTLPPDANRNTYNPAHTGTPECVDIRNLGSFTVTIIEVLTYFPLHTCWRAVAWRLSKAGWDPSQIISFIYWTRSITDINAIKRPTIHKQMDRGKSWAKSQATDVPITYAMGNIAPTNGLTGYSAELLDFPIFHLGDNVVQHPTSQDAGVLTQAIALARKNKDKVTTLQDLDKFIATNGIVDQHTNDRNEDVSTEDANALNRCKVTINQYYRKNV</sequence>
<reference evidence="2" key="1">
    <citation type="journal article" date="2020" name="Stud. Mycol.">
        <title>101 Dothideomycetes genomes: a test case for predicting lifestyles and emergence of pathogens.</title>
        <authorList>
            <person name="Haridas S."/>
            <person name="Albert R."/>
            <person name="Binder M."/>
            <person name="Bloem J."/>
            <person name="Labutti K."/>
            <person name="Salamov A."/>
            <person name="Andreopoulos B."/>
            <person name="Baker S."/>
            <person name="Barry K."/>
            <person name="Bills G."/>
            <person name="Bluhm B."/>
            <person name="Cannon C."/>
            <person name="Castanera R."/>
            <person name="Culley D."/>
            <person name="Daum C."/>
            <person name="Ezra D."/>
            <person name="Gonzalez J."/>
            <person name="Henrissat B."/>
            <person name="Kuo A."/>
            <person name="Liang C."/>
            <person name="Lipzen A."/>
            <person name="Lutzoni F."/>
            <person name="Magnuson J."/>
            <person name="Mondo S."/>
            <person name="Nolan M."/>
            <person name="Ohm R."/>
            <person name="Pangilinan J."/>
            <person name="Park H.-J."/>
            <person name="Ramirez L."/>
            <person name="Alfaro M."/>
            <person name="Sun H."/>
            <person name="Tritt A."/>
            <person name="Yoshinaga Y."/>
            <person name="Zwiers L.-H."/>
            <person name="Turgeon B."/>
            <person name="Goodwin S."/>
            <person name="Spatafora J."/>
            <person name="Crous P."/>
            <person name="Grigoriev I."/>
        </authorList>
    </citation>
    <scope>NUCLEOTIDE SEQUENCE</scope>
    <source>
        <strain evidence="2">CBS 109.77</strain>
    </source>
</reference>
<feature type="region of interest" description="Disordered" evidence="1">
    <location>
        <begin position="368"/>
        <end position="397"/>
    </location>
</feature>
<gene>
    <name evidence="2" type="ORF">K505DRAFT_366010</name>
</gene>
<feature type="compositionally biased region" description="Low complexity" evidence="1">
    <location>
        <begin position="306"/>
        <end position="323"/>
    </location>
</feature>
<dbReference type="Proteomes" id="UP000799757">
    <property type="component" value="Unassembled WGS sequence"/>
</dbReference>
<feature type="compositionally biased region" description="Basic and acidic residues" evidence="1">
    <location>
        <begin position="253"/>
        <end position="267"/>
    </location>
</feature>
<dbReference type="OrthoDB" id="3800972at2759"/>
<feature type="compositionally biased region" description="Low complexity" evidence="1">
    <location>
        <begin position="372"/>
        <end position="382"/>
    </location>
</feature>
<evidence type="ECO:0000256" key="1">
    <source>
        <dbReference type="SAM" id="MobiDB-lite"/>
    </source>
</evidence>
<protein>
    <submittedName>
        <fullName evidence="2">Uncharacterized protein</fullName>
    </submittedName>
</protein>
<feature type="compositionally biased region" description="Low complexity" evidence="1">
    <location>
        <begin position="331"/>
        <end position="343"/>
    </location>
</feature>
<dbReference type="AlphaFoldDB" id="A0A6A6WZ61"/>
<feature type="region of interest" description="Disordered" evidence="1">
    <location>
        <begin position="248"/>
        <end position="343"/>
    </location>
</feature>
<feature type="region of interest" description="Disordered" evidence="1">
    <location>
        <begin position="1"/>
        <end position="32"/>
    </location>
</feature>
<evidence type="ECO:0000313" key="2">
    <source>
        <dbReference type="EMBL" id="KAF2788977.1"/>
    </source>
</evidence>
<keyword evidence="3" id="KW-1185">Reference proteome</keyword>